<dbReference type="Proteomes" id="UP000325289">
    <property type="component" value="Unassembled WGS sequence"/>
</dbReference>
<evidence type="ECO:0000313" key="11">
    <source>
        <dbReference type="EMBL" id="SFD94244.1"/>
    </source>
</evidence>
<comment type="function">
    <text evidence="9">Part of the tripartite ATP-independent periplasmic (TRAP) transport system.</text>
</comment>
<evidence type="ECO:0000256" key="9">
    <source>
        <dbReference type="RuleBase" id="RU369079"/>
    </source>
</evidence>
<evidence type="ECO:0000256" key="2">
    <source>
        <dbReference type="ARBA" id="ARBA00022448"/>
    </source>
</evidence>
<keyword evidence="7 9" id="KW-0472">Membrane</keyword>
<dbReference type="GO" id="GO:0022857">
    <property type="term" value="F:transmembrane transporter activity"/>
    <property type="evidence" value="ECO:0007669"/>
    <property type="project" value="UniProtKB-UniRule"/>
</dbReference>
<gene>
    <name evidence="11" type="ORF">SAMN04515678_104307</name>
</gene>
<comment type="subcellular location">
    <subcellularLocation>
        <location evidence="1 9">Cell inner membrane</location>
        <topology evidence="1 9">Multi-pass membrane protein</topology>
    </subcellularLocation>
</comment>
<comment type="similarity">
    <text evidence="8 9">Belongs to the TRAP transporter small permease family.</text>
</comment>
<feature type="transmembrane region" description="Helical" evidence="9">
    <location>
        <begin position="47"/>
        <end position="65"/>
    </location>
</feature>
<evidence type="ECO:0000256" key="8">
    <source>
        <dbReference type="ARBA" id="ARBA00038436"/>
    </source>
</evidence>
<keyword evidence="3" id="KW-1003">Cell membrane</keyword>
<dbReference type="Pfam" id="PF04290">
    <property type="entry name" value="DctQ"/>
    <property type="match status" value="1"/>
</dbReference>
<reference evidence="11 12" key="1">
    <citation type="submission" date="2016-10" db="EMBL/GenBank/DDBJ databases">
        <authorList>
            <person name="Varghese N."/>
            <person name="Submissions S."/>
        </authorList>
    </citation>
    <scope>NUCLEOTIDE SEQUENCE [LARGE SCALE GENOMIC DNA]</scope>
    <source>
        <strain evidence="12">YIM D21,KCTC 23444,ACCC 10710</strain>
    </source>
</reference>
<feature type="transmembrane region" description="Helical" evidence="9">
    <location>
        <begin position="14"/>
        <end position="35"/>
    </location>
</feature>
<evidence type="ECO:0000256" key="3">
    <source>
        <dbReference type="ARBA" id="ARBA00022475"/>
    </source>
</evidence>
<sequence>MSVFRAIEANFERYLLAGILLGLVAILAAQVVFRYLVGSPLVWSEELARYLLVWCTFVGVSLAVREGRNISVDLLPVLAGARWMRAFGVLALVGSAIFFALMVWYSVPLTQRIARIGQTSPGLGIQMWIVYAAVPVGMSLALLRAIQALFGIVRGDPVPGLDEGEPSVIHEEV</sequence>
<dbReference type="InterPro" id="IPR055348">
    <property type="entry name" value="DctQ"/>
</dbReference>
<dbReference type="GO" id="GO:0005886">
    <property type="term" value="C:plasma membrane"/>
    <property type="evidence" value="ECO:0007669"/>
    <property type="project" value="UniProtKB-SubCell"/>
</dbReference>
<keyword evidence="5 9" id="KW-0812">Transmembrane</keyword>
<keyword evidence="6 9" id="KW-1133">Transmembrane helix</keyword>
<dbReference type="EMBL" id="FOMS01000004">
    <property type="protein sequence ID" value="SFD94244.1"/>
    <property type="molecule type" value="Genomic_DNA"/>
</dbReference>
<evidence type="ECO:0000313" key="12">
    <source>
        <dbReference type="Proteomes" id="UP000325289"/>
    </source>
</evidence>
<name>A0A1I1WGD5_9RHOB</name>
<evidence type="ECO:0000256" key="7">
    <source>
        <dbReference type="ARBA" id="ARBA00023136"/>
    </source>
</evidence>
<feature type="domain" description="Tripartite ATP-independent periplasmic transporters DctQ component" evidence="10">
    <location>
        <begin position="23"/>
        <end position="154"/>
    </location>
</feature>
<evidence type="ECO:0000256" key="1">
    <source>
        <dbReference type="ARBA" id="ARBA00004429"/>
    </source>
</evidence>
<dbReference type="PANTHER" id="PTHR35011">
    <property type="entry name" value="2,3-DIKETO-L-GULONATE TRAP TRANSPORTER SMALL PERMEASE PROTEIN YIAM"/>
    <property type="match status" value="1"/>
</dbReference>
<organism evidence="11 12">
    <name type="scientific">Roseivivax sediminis</name>
    <dbReference type="NCBI Taxonomy" id="936889"/>
    <lineage>
        <taxon>Bacteria</taxon>
        <taxon>Pseudomonadati</taxon>
        <taxon>Pseudomonadota</taxon>
        <taxon>Alphaproteobacteria</taxon>
        <taxon>Rhodobacterales</taxon>
        <taxon>Roseobacteraceae</taxon>
        <taxon>Roseivivax</taxon>
    </lineage>
</organism>
<comment type="subunit">
    <text evidence="9">The complex comprises the extracytoplasmic solute receptor protein and the two transmembrane proteins.</text>
</comment>
<dbReference type="PANTHER" id="PTHR35011:SF2">
    <property type="entry name" value="2,3-DIKETO-L-GULONATE TRAP TRANSPORTER SMALL PERMEASE PROTEIN YIAM"/>
    <property type="match status" value="1"/>
</dbReference>
<keyword evidence="4 9" id="KW-0997">Cell inner membrane</keyword>
<keyword evidence="2 9" id="KW-0813">Transport</keyword>
<evidence type="ECO:0000259" key="10">
    <source>
        <dbReference type="Pfam" id="PF04290"/>
    </source>
</evidence>
<evidence type="ECO:0000256" key="6">
    <source>
        <dbReference type="ARBA" id="ARBA00022989"/>
    </source>
</evidence>
<proteinExistence type="inferred from homology"/>
<dbReference type="OrthoDB" id="9814265at2"/>
<accession>A0A1I1WGD5</accession>
<feature type="transmembrane region" description="Helical" evidence="9">
    <location>
        <begin position="86"/>
        <end position="105"/>
    </location>
</feature>
<dbReference type="AlphaFoldDB" id="A0A1I1WGD5"/>
<evidence type="ECO:0000256" key="4">
    <source>
        <dbReference type="ARBA" id="ARBA00022519"/>
    </source>
</evidence>
<dbReference type="InterPro" id="IPR007387">
    <property type="entry name" value="TRAP_DctQ"/>
</dbReference>
<dbReference type="RefSeq" id="WP_149755532.1">
    <property type="nucleotide sequence ID" value="NZ_FOMS01000004.1"/>
</dbReference>
<dbReference type="GO" id="GO:0015740">
    <property type="term" value="P:C4-dicarboxylate transport"/>
    <property type="evidence" value="ECO:0007669"/>
    <property type="project" value="TreeGrafter"/>
</dbReference>
<feature type="transmembrane region" description="Helical" evidence="9">
    <location>
        <begin position="125"/>
        <end position="146"/>
    </location>
</feature>
<keyword evidence="12" id="KW-1185">Reference proteome</keyword>
<evidence type="ECO:0000256" key="5">
    <source>
        <dbReference type="ARBA" id="ARBA00022692"/>
    </source>
</evidence>
<protein>
    <recommendedName>
        <fullName evidence="9">TRAP transporter small permease protein</fullName>
    </recommendedName>
</protein>